<sequence>MKKRELIEKLEKLEDKEIFFMVVLHDNGSLLSFDKYPDEAFGEVYLSDIYESEDGYLIELSDLEDEKGTKD</sequence>
<gene>
    <name evidence="1" type="ORF">L0N08_10550</name>
</gene>
<evidence type="ECO:0008006" key="3">
    <source>
        <dbReference type="Google" id="ProtNLM"/>
    </source>
</evidence>
<evidence type="ECO:0000313" key="2">
    <source>
        <dbReference type="Proteomes" id="UP001299608"/>
    </source>
</evidence>
<evidence type="ECO:0000313" key="1">
    <source>
        <dbReference type="EMBL" id="MCG4745851.1"/>
    </source>
</evidence>
<dbReference type="Proteomes" id="UP001299608">
    <property type="component" value="Unassembled WGS sequence"/>
</dbReference>
<dbReference type="AlphaFoldDB" id="A0AAW5BNP1"/>
<comment type="caution">
    <text evidence="1">The sequence shown here is derived from an EMBL/GenBank/DDBJ whole genome shotgun (WGS) entry which is preliminary data.</text>
</comment>
<reference evidence="1" key="1">
    <citation type="submission" date="2022-01" db="EMBL/GenBank/DDBJ databases">
        <title>Collection of gut derived symbiotic bacterial strains cultured from healthy donors.</title>
        <authorList>
            <person name="Lin H."/>
            <person name="Kohout C."/>
            <person name="Waligurski E."/>
            <person name="Pamer E.G."/>
        </authorList>
    </citation>
    <scope>NUCLEOTIDE SEQUENCE</scope>
    <source>
        <strain evidence="1">DFI.6.55</strain>
    </source>
</reference>
<organism evidence="1 2">
    <name type="scientific">Enterocloster aldenensis</name>
    <dbReference type="NCBI Taxonomy" id="358742"/>
    <lineage>
        <taxon>Bacteria</taxon>
        <taxon>Bacillati</taxon>
        <taxon>Bacillota</taxon>
        <taxon>Clostridia</taxon>
        <taxon>Lachnospirales</taxon>
        <taxon>Lachnospiraceae</taxon>
        <taxon>Enterocloster</taxon>
    </lineage>
</organism>
<name>A0AAW5BNP1_9FIRM</name>
<proteinExistence type="predicted"/>
<dbReference type="RefSeq" id="WP_238053546.1">
    <property type="nucleotide sequence ID" value="NZ_JAKNGE010000011.1"/>
</dbReference>
<accession>A0AAW5BNP1</accession>
<dbReference type="EMBL" id="JAKNGE010000011">
    <property type="protein sequence ID" value="MCG4745851.1"/>
    <property type="molecule type" value="Genomic_DNA"/>
</dbReference>
<protein>
    <recommendedName>
        <fullName evidence="3">DUF1292 domain-containing protein</fullName>
    </recommendedName>
</protein>